<organism evidence="2 3">
    <name type="scientific">Fructobacillus ficulneus</name>
    <dbReference type="NCBI Taxonomy" id="157463"/>
    <lineage>
        <taxon>Bacteria</taxon>
        <taxon>Bacillati</taxon>
        <taxon>Bacillota</taxon>
        <taxon>Bacilli</taxon>
        <taxon>Lactobacillales</taxon>
        <taxon>Lactobacillaceae</taxon>
        <taxon>Fructobacillus</taxon>
    </lineage>
</organism>
<feature type="transmembrane region" description="Helical" evidence="1">
    <location>
        <begin position="117"/>
        <end position="143"/>
    </location>
</feature>
<protein>
    <submittedName>
        <fullName evidence="2">Integral membrane protein</fullName>
    </submittedName>
</protein>
<feature type="transmembrane region" description="Helical" evidence="1">
    <location>
        <begin position="72"/>
        <end position="96"/>
    </location>
</feature>
<dbReference type="EMBL" id="DF968000">
    <property type="protein sequence ID" value="GAO99622.1"/>
    <property type="molecule type" value="Genomic_DNA"/>
</dbReference>
<keyword evidence="3" id="KW-1185">Reference proteome</keyword>
<dbReference type="OrthoDB" id="9784844at2"/>
<feature type="transmembrane region" description="Helical" evidence="1">
    <location>
        <begin position="32"/>
        <end position="52"/>
    </location>
</feature>
<keyword evidence="1" id="KW-1133">Transmembrane helix</keyword>
<evidence type="ECO:0000313" key="3">
    <source>
        <dbReference type="Proteomes" id="UP000253891"/>
    </source>
</evidence>
<name>A0A0K8MGN2_9LACO</name>
<dbReference type="PANTHER" id="PTHR40076">
    <property type="entry name" value="MEMBRANE PROTEIN-RELATED"/>
    <property type="match status" value="1"/>
</dbReference>
<sequence length="236" mass="27727">MTELTPISRKRVKVTAKKQLSGNFLSAFKANWLLIIYNIFQMIGIATLAYIIYHGYQTTGEIAYLDQQNDYFVQTITGTIGLLFTWSAKWTIVDYFQKPKEKVHWRQSLQAFRFHNFVATVMLAFVQNILLFIWSLLFIPLFIKPFSYSQTYYAYKMDLLFDRRQKSLTDYITISRKVMDGRKMELFKLELSFIGWHILGILTFGLAYIYVTPYLNTCRVVYSSQAFAYALQKGES</sequence>
<proteinExistence type="predicted"/>
<gene>
    <name evidence="2" type="ORF">FFIC_231080</name>
</gene>
<keyword evidence="1" id="KW-0812">Transmembrane</keyword>
<evidence type="ECO:0000313" key="2">
    <source>
        <dbReference type="EMBL" id="GAO99622.1"/>
    </source>
</evidence>
<dbReference type="RefSeq" id="WP_061993025.1">
    <property type="nucleotide sequence ID" value="NZ_DF968000.1"/>
</dbReference>
<dbReference type="InterPro" id="IPR010380">
    <property type="entry name" value="DUF975"/>
</dbReference>
<evidence type="ECO:0000256" key="1">
    <source>
        <dbReference type="SAM" id="Phobius"/>
    </source>
</evidence>
<reference evidence="2 3" key="1">
    <citation type="journal article" date="2015" name="BMC Genomics">
        <title>Comparative genomics of Fructobacillus spp. and Leuconostoc spp. reveals niche-specific evolution of Fructobacillus spp.</title>
        <authorList>
            <person name="Endo A."/>
            <person name="Tanizawa Y."/>
            <person name="Tanaka N."/>
            <person name="Maeno S."/>
            <person name="Kumar H."/>
            <person name="Shiwa Y."/>
            <person name="Okada S."/>
            <person name="Yoshikawa H."/>
            <person name="Dicks L."/>
            <person name="Nakagawa J."/>
            <person name="Arita M."/>
        </authorList>
    </citation>
    <scope>NUCLEOTIDE SEQUENCE [LARGE SCALE GENOMIC DNA]</scope>
    <source>
        <strain evidence="2 3">JCM 12225</strain>
    </source>
</reference>
<accession>A0A0K8MGN2</accession>
<feature type="transmembrane region" description="Helical" evidence="1">
    <location>
        <begin position="193"/>
        <end position="211"/>
    </location>
</feature>
<dbReference type="STRING" id="157463.GCA_001047075_00543"/>
<dbReference type="PANTHER" id="PTHR40076:SF1">
    <property type="entry name" value="MEMBRANE PROTEIN"/>
    <property type="match status" value="1"/>
</dbReference>
<dbReference type="Proteomes" id="UP000253891">
    <property type="component" value="Unassembled WGS sequence"/>
</dbReference>
<dbReference type="Pfam" id="PF06161">
    <property type="entry name" value="DUF975"/>
    <property type="match status" value="1"/>
</dbReference>
<keyword evidence="1" id="KW-0472">Membrane</keyword>
<dbReference type="AlphaFoldDB" id="A0A0K8MGN2"/>